<gene>
    <name evidence="2" type="ORF">ACFFTR_37315</name>
</gene>
<evidence type="ECO:0000256" key="1">
    <source>
        <dbReference type="SAM" id="MobiDB-lite"/>
    </source>
</evidence>
<evidence type="ECO:0000313" key="3">
    <source>
        <dbReference type="Proteomes" id="UP001589608"/>
    </source>
</evidence>
<keyword evidence="3" id="KW-1185">Reference proteome</keyword>
<evidence type="ECO:0000313" key="2">
    <source>
        <dbReference type="EMBL" id="MFB9448778.1"/>
    </source>
</evidence>
<feature type="region of interest" description="Disordered" evidence="1">
    <location>
        <begin position="1"/>
        <end position="44"/>
    </location>
</feature>
<dbReference type="EMBL" id="JBHMCA010000060">
    <property type="protein sequence ID" value="MFB9448778.1"/>
    <property type="molecule type" value="Genomic_DNA"/>
</dbReference>
<reference evidence="2 3" key="1">
    <citation type="submission" date="2024-09" db="EMBL/GenBank/DDBJ databases">
        <authorList>
            <person name="Sun Q."/>
            <person name="Mori K."/>
        </authorList>
    </citation>
    <scope>NUCLEOTIDE SEQUENCE [LARGE SCALE GENOMIC DNA]</scope>
    <source>
        <strain evidence="2 3">JCM 3307</strain>
    </source>
</reference>
<feature type="compositionally biased region" description="Basic and acidic residues" evidence="1">
    <location>
        <begin position="19"/>
        <end position="35"/>
    </location>
</feature>
<dbReference type="RefSeq" id="WP_223094095.1">
    <property type="nucleotide sequence ID" value="NZ_CP061913.1"/>
</dbReference>
<dbReference type="Proteomes" id="UP001589608">
    <property type="component" value="Unassembled WGS sequence"/>
</dbReference>
<protein>
    <submittedName>
        <fullName evidence="2">Uncharacterized protein</fullName>
    </submittedName>
</protein>
<organism evidence="2 3">
    <name type="scientific">Dactylosporangium vinaceum</name>
    <dbReference type="NCBI Taxonomy" id="53362"/>
    <lineage>
        <taxon>Bacteria</taxon>
        <taxon>Bacillati</taxon>
        <taxon>Actinomycetota</taxon>
        <taxon>Actinomycetes</taxon>
        <taxon>Micromonosporales</taxon>
        <taxon>Micromonosporaceae</taxon>
        <taxon>Dactylosporangium</taxon>
    </lineage>
</organism>
<accession>A0ABV5MIS8</accession>
<proteinExistence type="predicted"/>
<name>A0ABV5MIS8_9ACTN</name>
<comment type="caution">
    <text evidence="2">The sequence shown here is derived from an EMBL/GenBank/DDBJ whole genome shotgun (WGS) entry which is preliminary data.</text>
</comment>
<sequence length="59" mass="6596">MTIPPQADPSRRRTGAVHEMPDARGDRLRSGRPDPDADYALTPPCECRRSDEVELDFAT</sequence>